<dbReference type="AlphaFoldDB" id="A0A816BJY3"/>
<dbReference type="EMBL" id="CAJNOM010001525">
    <property type="protein sequence ID" value="CAF1611407.1"/>
    <property type="molecule type" value="Genomic_DNA"/>
</dbReference>
<keyword evidence="4" id="KW-1185">Reference proteome</keyword>
<evidence type="ECO:0000313" key="3">
    <source>
        <dbReference type="EMBL" id="CAF1611407.1"/>
    </source>
</evidence>
<protein>
    <submittedName>
        <fullName evidence="3">Uncharacterized protein</fullName>
    </submittedName>
</protein>
<evidence type="ECO:0000313" key="4">
    <source>
        <dbReference type="Proteomes" id="UP000663832"/>
    </source>
</evidence>
<feature type="compositionally biased region" description="Acidic residues" evidence="1">
    <location>
        <begin position="90"/>
        <end position="113"/>
    </location>
</feature>
<feature type="region of interest" description="Disordered" evidence="1">
    <location>
        <begin position="58"/>
        <end position="113"/>
    </location>
</feature>
<organism evidence="3 4">
    <name type="scientific">Adineta steineri</name>
    <dbReference type="NCBI Taxonomy" id="433720"/>
    <lineage>
        <taxon>Eukaryota</taxon>
        <taxon>Metazoa</taxon>
        <taxon>Spiralia</taxon>
        <taxon>Gnathifera</taxon>
        <taxon>Rotifera</taxon>
        <taxon>Eurotatoria</taxon>
        <taxon>Bdelloidea</taxon>
        <taxon>Adinetida</taxon>
        <taxon>Adinetidae</taxon>
        <taxon>Adineta</taxon>
    </lineage>
</organism>
<dbReference type="EMBL" id="CAJNOI010001193">
    <property type="protein sequence ID" value="CAF1391967.1"/>
    <property type="molecule type" value="Genomic_DNA"/>
</dbReference>
<feature type="region of interest" description="Disordered" evidence="1">
    <location>
        <begin position="155"/>
        <end position="175"/>
    </location>
</feature>
<feature type="compositionally biased region" description="Polar residues" evidence="1">
    <location>
        <begin position="1"/>
        <end position="15"/>
    </location>
</feature>
<evidence type="ECO:0000256" key="1">
    <source>
        <dbReference type="SAM" id="MobiDB-lite"/>
    </source>
</evidence>
<comment type="caution">
    <text evidence="3">The sequence shown here is derived from an EMBL/GenBank/DDBJ whole genome shotgun (WGS) entry which is preliminary data.</text>
</comment>
<proteinExistence type="predicted"/>
<feature type="compositionally biased region" description="Polar residues" evidence="1">
    <location>
        <begin position="69"/>
        <end position="84"/>
    </location>
</feature>
<sequence length="210" mass="23720">SESITNGANQVTAKTAQGKYGHHGIPQYTSTSTHALGDLSRKRISTIAADEISIPVGHRKYKERKNESLLPSSNKTTTQSSNIQVKAKYDDDDEIDDVDNDDDVDDDEDPTDIDCERSVDIMLKIENNKNNTPALQKLEQELDQKEINAKTAIEESEIFETDDDQKKQQSQLTPDKHKYHRVKLITKEEIELSKKDDNVEDVGVCNECEQ</sequence>
<gene>
    <name evidence="2" type="ORF">BJG266_LOCUS37166</name>
    <name evidence="3" type="ORF">QVE165_LOCUS54097</name>
</gene>
<feature type="non-terminal residue" evidence="3">
    <location>
        <position position="1"/>
    </location>
</feature>
<evidence type="ECO:0000313" key="2">
    <source>
        <dbReference type="EMBL" id="CAF1391967.1"/>
    </source>
</evidence>
<accession>A0A816BJY3</accession>
<dbReference type="Proteomes" id="UP000663832">
    <property type="component" value="Unassembled WGS sequence"/>
</dbReference>
<name>A0A816BJY3_9BILA</name>
<feature type="region of interest" description="Disordered" evidence="1">
    <location>
        <begin position="1"/>
        <end position="34"/>
    </location>
</feature>
<dbReference type="Proteomes" id="UP000663877">
    <property type="component" value="Unassembled WGS sequence"/>
</dbReference>
<reference evidence="3" key="1">
    <citation type="submission" date="2021-02" db="EMBL/GenBank/DDBJ databases">
        <authorList>
            <person name="Nowell W R."/>
        </authorList>
    </citation>
    <scope>NUCLEOTIDE SEQUENCE</scope>
</reference>